<feature type="region of interest" description="Disordered" evidence="1">
    <location>
        <begin position="1"/>
        <end position="53"/>
    </location>
</feature>
<feature type="compositionally biased region" description="Low complexity" evidence="1">
    <location>
        <begin position="36"/>
        <end position="53"/>
    </location>
</feature>
<gene>
    <name evidence="2" type="ORF">BGZ70_006763</name>
</gene>
<comment type="caution">
    <text evidence="2">The sequence shown here is derived from an EMBL/GenBank/DDBJ whole genome shotgun (WGS) entry which is preliminary data.</text>
</comment>
<keyword evidence="3" id="KW-1185">Reference proteome</keyword>
<accession>A0A9P6J7R7</accession>
<dbReference type="AlphaFoldDB" id="A0A9P6J7R7"/>
<protein>
    <submittedName>
        <fullName evidence="2">Uncharacterized protein</fullName>
    </submittedName>
</protein>
<organism evidence="2 3">
    <name type="scientific">Mortierella alpina</name>
    <name type="common">Oleaginous fungus</name>
    <name type="synonym">Mortierella renispora</name>
    <dbReference type="NCBI Taxonomy" id="64518"/>
    <lineage>
        <taxon>Eukaryota</taxon>
        <taxon>Fungi</taxon>
        <taxon>Fungi incertae sedis</taxon>
        <taxon>Mucoromycota</taxon>
        <taxon>Mortierellomycotina</taxon>
        <taxon>Mortierellomycetes</taxon>
        <taxon>Mortierellales</taxon>
        <taxon>Mortierellaceae</taxon>
        <taxon>Mortierella</taxon>
    </lineage>
</organism>
<name>A0A9P6J7R7_MORAP</name>
<dbReference type="EMBL" id="JAAAHY010000390">
    <property type="protein sequence ID" value="KAF9964228.1"/>
    <property type="molecule type" value="Genomic_DNA"/>
</dbReference>
<evidence type="ECO:0000313" key="2">
    <source>
        <dbReference type="EMBL" id="KAF9964228.1"/>
    </source>
</evidence>
<evidence type="ECO:0000256" key="1">
    <source>
        <dbReference type="SAM" id="MobiDB-lite"/>
    </source>
</evidence>
<dbReference type="Proteomes" id="UP000738359">
    <property type="component" value="Unassembled WGS sequence"/>
</dbReference>
<feature type="compositionally biased region" description="Low complexity" evidence="1">
    <location>
        <begin position="1"/>
        <end position="17"/>
    </location>
</feature>
<evidence type="ECO:0000313" key="3">
    <source>
        <dbReference type="Proteomes" id="UP000738359"/>
    </source>
</evidence>
<sequence>MSSPPLSLSPPTSLAPLYPKQYGGAVQPHAAEGAHSVEVSGTPSSMSSSAAFESNMDDIEQYLGQDLEGFDRLSY</sequence>
<proteinExistence type="predicted"/>
<reference evidence="2" key="1">
    <citation type="journal article" date="2020" name="Fungal Divers.">
        <title>Resolving the Mortierellaceae phylogeny through synthesis of multi-gene phylogenetics and phylogenomics.</title>
        <authorList>
            <person name="Vandepol N."/>
            <person name="Liber J."/>
            <person name="Desiro A."/>
            <person name="Na H."/>
            <person name="Kennedy M."/>
            <person name="Barry K."/>
            <person name="Grigoriev I.V."/>
            <person name="Miller A.N."/>
            <person name="O'Donnell K."/>
            <person name="Stajich J.E."/>
            <person name="Bonito G."/>
        </authorList>
    </citation>
    <scope>NUCLEOTIDE SEQUENCE</scope>
    <source>
        <strain evidence="2">CK1249</strain>
    </source>
</reference>